<organism evidence="11 12">
    <name type="scientific">Methylomicrobium album BG8</name>
    <dbReference type="NCBI Taxonomy" id="686340"/>
    <lineage>
        <taxon>Bacteria</taxon>
        <taxon>Pseudomonadati</taxon>
        <taxon>Pseudomonadota</taxon>
        <taxon>Gammaproteobacteria</taxon>
        <taxon>Methylococcales</taxon>
        <taxon>Methylococcaceae</taxon>
        <taxon>Methylomicrobium</taxon>
    </lineage>
</organism>
<accession>H8GN04</accession>
<evidence type="ECO:0000256" key="2">
    <source>
        <dbReference type="ARBA" id="ARBA00012282"/>
    </source>
</evidence>
<evidence type="ECO:0000256" key="4">
    <source>
        <dbReference type="ARBA" id="ARBA00051114"/>
    </source>
</evidence>
<dbReference type="Pfam" id="PF00563">
    <property type="entry name" value="EAL"/>
    <property type="match status" value="1"/>
</dbReference>
<evidence type="ECO:0000259" key="8">
    <source>
        <dbReference type="PROSITE" id="PS50113"/>
    </source>
</evidence>
<keyword evidence="6" id="KW-0175">Coiled coil</keyword>
<dbReference type="EC" id="3.1.4.52" evidence="2"/>
<dbReference type="GO" id="GO:0000160">
    <property type="term" value="P:phosphorelay signal transduction system"/>
    <property type="evidence" value="ECO:0007669"/>
    <property type="project" value="InterPro"/>
</dbReference>
<dbReference type="RefSeq" id="WP_005373501.1">
    <property type="nucleotide sequence ID" value="NZ_CM001475.1"/>
</dbReference>
<dbReference type="Gene3D" id="3.30.70.270">
    <property type="match status" value="1"/>
</dbReference>
<evidence type="ECO:0000256" key="5">
    <source>
        <dbReference type="PROSITE-ProRule" id="PRU00169"/>
    </source>
</evidence>
<evidence type="ECO:0000259" key="9">
    <source>
        <dbReference type="PROSITE" id="PS50883"/>
    </source>
</evidence>
<dbReference type="Gene3D" id="3.30.450.20">
    <property type="entry name" value="PAS domain"/>
    <property type="match status" value="1"/>
</dbReference>
<dbReference type="InterPro" id="IPR029787">
    <property type="entry name" value="Nucleotide_cyclase"/>
</dbReference>
<dbReference type="Proteomes" id="UP000005090">
    <property type="component" value="Chromosome"/>
</dbReference>
<gene>
    <name evidence="11" type="ORF">Metal_3038</name>
</gene>
<dbReference type="PROSITE" id="PS50110">
    <property type="entry name" value="RESPONSE_REGULATORY"/>
    <property type="match status" value="1"/>
</dbReference>
<dbReference type="SMART" id="SM00086">
    <property type="entry name" value="PAC"/>
    <property type="match status" value="1"/>
</dbReference>
<dbReference type="PROSITE" id="PS50883">
    <property type="entry name" value="EAL"/>
    <property type="match status" value="1"/>
</dbReference>
<dbReference type="PANTHER" id="PTHR44757:SF2">
    <property type="entry name" value="BIOFILM ARCHITECTURE MAINTENANCE PROTEIN MBAA"/>
    <property type="match status" value="1"/>
</dbReference>
<evidence type="ECO:0000259" key="10">
    <source>
        <dbReference type="PROSITE" id="PS50887"/>
    </source>
</evidence>
<evidence type="ECO:0000256" key="3">
    <source>
        <dbReference type="ARBA" id="ARBA00022636"/>
    </source>
</evidence>
<dbReference type="GO" id="GO:0071732">
    <property type="term" value="P:cellular response to nitric oxide"/>
    <property type="evidence" value="ECO:0007669"/>
    <property type="project" value="UniProtKB-ARBA"/>
</dbReference>
<dbReference type="Gene3D" id="3.20.20.450">
    <property type="entry name" value="EAL domain"/>
    <property type="match status" value="1"/>
</dbReference>
<evidence type="ECO:0000259" key="7">
    <source>
        <dbReference type="PROSITE" id="PS50110"/>
    </source>
</evidence>
<dbReference type="Pfam" id="PF00072">
    <property type="entry name" value="Response_reg"/>
    <property type="match status" value="1"/>
</dbReference>
<dbReference type="SUPFAM" id="SSF141868">
    <property type="entry name" value="EAL domain-like"/>
    <property type="match status" value="1"/>
</dbReference>
<protein>
    <recommendedName>
        <fullName evidence="2">cyclic-guanylate-specific phosphodiesterase</fullName>
        <ecNumber evidence="2">3.1.4.52</ecNumber>
    </recommendedName>
</protein>
<proteinExistence type="predicted"/>
<dbReference type="eggNOG" id="COG5001">
    <property type="taxonomic scope" value="Bacteria"/>
</dbReference>
<dbReference type="NCBIfam" id="TIGR00254">
    <property type="entry name" value="GGDEF"/>
    <property type="match status" value="1"/>
</dbReference>
<feature type="domain" description="Response regulatory" evidence="7">
    <location>
        <begin position="7"/>
        <end position="124"/>
    </location>
</feature>
<dbReference type="InterPro" id="IPR001789">
    <property type="entry name" value="Sig_transdc_resp-reg_receiver"/>
</dbReference>
<dbReference type="PROSITE" id="PS50887">
    <property type="entry name" value="GGDEF"/>
    <property type="match status" value="1"/>
</dbReference>
<dbReference type="SMART" id="SM00052">
    <property type="entry name" value="EAL"/>
    <property type="match status" value="1"/>
</dbReference>
<dbReference type="InterPro" id="IPR001610">
    <property type="entry name" value="PAC"/>
</dbReference>
<dbReference type="InterPro" id="IPR035919">
    <property type="entry name" value="EAL_sf"/>
</dbReference>
<dbReference type="FunFam" id="3.30.70.270:FF:000001">
    <property type="entry name" value="Diguanylate cyclase domain protein"/>
    <property type="match status" value="1"/>
</dbReference>
<dbReference type="GO" id="GO:0071111">
    <property type="term" value="F:cyclic-guanylate-specific phosphodiesterase activity"/>
    <property type="evidence" value="ECO:0007669"/>
    <property type="project" value="UniProtKB-EC"/>
</dbReference>
<dbReference type="STRING" id="686340.Metal_3038"/>
<evidence type="ECO:0000313" key="11">
    <source>
        <dbReference type="EMBL" id="EIC30718.1"/>
    </source>
</evidence>
<dbReference type="InterPro" id="IPR035965">
    <property type="entry name" value="PAS-like_dom_sf"/>
</dbReference>
<keyword evidence="12" id="KW-1185">Reference proteome</keyword>
<dbReference type="HOGENOM" id="CLU_000445_70_50_6"/>
<dbReference type="PROSITE" id="PS50113">
    <property type="entry name" value="PAC"/>
    <property type="match status" value="1"/>
</dbReference>
<name>H8GN04_METAL</name>
<comment type="catalytic activity">
    <reaction evidence="4">
        <text>3',3'-c-di-GMP + H2O = 5'-phosphoguanylyl(3'-&gt;5')guanosine + H(+)</text>
        <dbReference type="Rhea" id="RHEA:24902"/>
        <dbReference type="ChEBI" id="CHEBI:15377"/>
        <dbReference type="ChEBI" id="CHEBI:15378"/>
        <dbReference type="ChEBI" id="CHEBI:58754"/>
        <dbReference type="ChEBI" id="CHEBI:58805"/>
        <dbReference type="EC" id="3.1.4.52"/>
    </reaction>
    <physiologicalReaction direction="left-to-right" evidence="4">
        <dbReference type="Rhea" id="RHEA:24903"/>
    </physiologicalReaction>
</comment>
<dbReference type="EMBL" id="CM001475">
    <property type="protein sequence ID" value="EIC30718.1"/>
    <property type="molecule type" value="Genomic_DNA"/>
</dbReference>
<dbReference type="Pfam" id="PF00990">
    <property type="entry name" value="GGDEF"/>
    <property type="match status" value="1"/>
</dbReference>
<dbReference type="SUPFAM" id="SSF55785">
    <property type="entry name" value="PYP-like sensor domain (PAS domain)"/>
    <property type="match status" value="1"/>
</dbReference>
<feature type="domain" description="EAL" evidence="9">
    <location>
        <begin position="469"/>
        <end position="723"/>
    </location>
</feature>
<evidence type="ECO:0000256" key="6">
    <source>
        <dbReference type="SAM" id="Coils"/>
    </source>
</evidence>
<dbReference type="SMART" id="SM00448">
    <property type="entry name" value="REC"/>
    <property type="match status" value="1"/>
</dbReference>
<dbReference type="InterPro" id="IPR000700">
    <property type="entry name" value="PAS-assoc_C"/>
</dbReference>
<reference evidence="11 12" key="1">
    <citation type="journal article" date="2013" name="Genome Announc.">
        <title>Genome Sequence of the Obligate Gammaproteobacterial Methanotroph Methylomicrobium album Strain BG8.</title>
        <authorList>
            <person name="Kits K.D."/>
            <person name="Kalyuzhnaya M.G."/>
            <person name="Klotz M.G."/>
            <person name="Jetten M.S."/>
            <person name="Op den Camp H.J."/>
            <person name="Vuilleumier S."/>
            <person name="Bringel F."/>
            <person name="Dispirito A.A."/>
            <person name="Murrell J.C."/>
            <person name="Bruce D."/>
            <person name="Cheng J.F."/>
            <person name="Copeland A."/>
            <person name="Goodwin L."/>
            <person name="Hauser L."/>
            <person name="Lajus A."/>
            <person name="Land M.L."/>
            <person name="Lapidus A."/>
            <person name="Lucas S."/>
            <person name="Medigue C."/>
            <person name="Pitluck S."/>
            <person name="Woyke T."/>
            <person name="Zeytun A."/>
            <person name="Stein L.Y."/>
        </authorList>
    </citation>
    <scope>NUCLEOTIDE SEQUENCE [LARGE SCALE GENOMIC DNA]</scope>
    <source>
        <strain evidence="11 12">BG8</strain>
    </source>
</reference>
<dbReference type="CDD" id="cd01948">
    <property type="entry name" value="EAL"/>
    <property type="match status" value="1"/>
</dbReference>
<comment type="cofactor">
    <cofactor evidence="1">
        <name>Mg(2+)</name>
        <dbReference type="ChEBI" id="CHEBI:18420"/>
    </cofactor>
</comment>
<feature type="domain" description="GGDEF" evidence="10">
    <location>
        <begin position="328"/>
        <end position="460"/>
    </location>
</feature>
<dbReference type="AlphaFoldDB" id="H8GN04"/>
<sequence length="738" mass="83424">MINHESIVLIAEDEENSRVLLENTLSAVGYRVLSASNGQEAIALAKTCTPDIIVSDILMPVMDGYALCRCIKKDEALKQVPFIFYTATYTDREDEVLALSLGADRFIVKPVEMQELLRIMEETIESSSKGKASVREPQLPDEQLEQMHNERLQSKLNNKLAELDSERKRLLESEQRFRDYAEASSDWFWESDRDMVITKITSGPPELLFFGLSGLAKRIECATDPVDDPHQGYLESLRQKKAFQDVILEFEGSNQRLLTIRFSGKPYYDSHGEFQGYRGVGRDMTETVALIHQIEYLATHDELTGLPNRSHFWECLNLALSRARLNVCRLSLLFIDVDHFKRINDTLGHDAGDQLLQEIAARIRRTIREHDTIARIGSDEFVLLIEEEYPSGAHRVALDILKQFEAPILVREQRIFVTVSIGLSVYPDDTQQAKMLLSYADLAMYRAKEQGRNSFQYFTDELNLAAHEWLSIENGLHQALERNELFLLYQPQIDLKSRRLIGVEALIRWRHPERGLIMPDKFIPIAEQSGLIVNLGRWCLDTACRQIRAWDSENFYVPRVAVNISARHVRNSRISEDVCAALAAHGVEPGRIGIEITEHTLLENVDTISHTLNDMHRRGTYLALDDFGTGYSSLGYLKLLPVDELKIDRSFIRGVAERDDDIAIVKAVIALGKTLGKKVLAEGVENFEQAGVLEALGCDAIQGYLVAKPLSSVEVKSWTAPPLPFEEPGQAGTVIDTA</sequence>
<evidence type="ECO:0000256" key="1">
    <source>
        <dbReference type="ARBA" id="ARBA00001946"/>
    </source>
</evidence>
<dbReference type="Gene3D" id="3.40.50.2300">
    <property type="match status" value="1"/>
</dbReference>
<dbReference type="FunFam" id="3.20.20.450:FF:000001">
    <property type="entry name" value="Cyclic di-GMP phosphodiesterase yahA"/>
    <property type="match status" value="1"/>
</dbReference>
<dbReference type="InterPro" id="IPR000160">
    <property type="entry name" value="GGDEF_dom"/>
</dbReference>
<feature type="domain" description="PAC" evidence="8">
    <location>
        <begin position="244"/>
        <end position="296"/>
    </location>
</feature>
<feature type="modified residue" description="4-aspartylphosphate" evidence="5">
    <location>
        <position position="56"/>
    </location>
</feature>
<keyword evidence="3" id="KW-0973">c-di-GMP</keyword>
<dbReference type="InterPro" id="IPR001633">
    <property type="entry name" value="EAL_dom"/>
</dbReference>
<dbReference type="InterPro" id="IPR011006">
    <property type="entry name" value="CheY-like_superfamily"/>
</dbReference>
<evidence type="ECO:0000313" key="12">
    <source>
        <dbReference type="Proteomes" id="UP000005090"/>
    </source>
</evidence>
<keyword evidence="5" id="KW-0597">Phosphoprotein</keyword>
<dbReference type="CDD" id="cd01949">
    <property type="entry name" value="GGDEF"/>
    <property type="match status" value="1"/>
</dbReference>
<dbReference type="SUPFAM" id="SSF55073">
    <property type="entry name" value="Nucleotide cyclase"/>
    <property type="match status" value="1"/>
</dbReference>
<feature type="coiled-coil region" evidence="6">
    <location>
        <begin position="149"/>
        <end position="176"/>
    </location>
</feature>
<dbReference type="SUPFAM" id="SSF52172">
    <property type="entry name" value="CheY-like"/>
    <property type="match status" value="1"/>
</dbReference>
<dbReference type="SMART" id="SM00267">
    <property type="entry name" value="GGDEF"/>
    <property type="match status" value="1"/>
</dbReference>
<dbReference type="InterPro" id="IPR043128">
    <property type="entry name" value="Rev_trsase/Diguanyl_cyclase"/>
</dbReference>
<dbReference type="InterPro" id="IPR052155">
    <property type="entry name" value="Biofilm_reg_signaling"/>
</dbReference>
<dbReference type="PANTHER" id="PTHR44757">
    <property type="entry name" value="DIGUANYLATE CYCLASE DGCP"/>
    <property type="match status" value="1"/>
</dbReference>